<evidence type="ECO:0000313" key="2">
    <source>
        <dbReference type="Proteomes" id="UP001152888"/>
    </source>
</evidence>
<dbReference type="AlphaFoldDB" id="A0A9P0JQI5"/>
<dbReference type="EMBL" id="CAKOFQ010006681">
    <property type="protein sequence ID" value="CAH1959268.1"/>
    <property type="molecule type" value="Genomic_DNA"/>
</dbReference>
<feature type="non-terminal residue" evidence="1">
    <location>
        <position position="55"/>
    </location>
</feature>
<keyword evidence="2" id="KW-1185">Reference proteome</keyword>
<evidence type="ECO:0000313" key="1">
    <source>
        <dbReference type="EMBL" id="CAH1959268.1"/>
    </source>
</evidence>
<proteinExistence type="predicted"/>
<sequence length="55" mass="6246">TIISAHCSCVFIHQNQIVCIVCVGSSNSPSRYLNNKNLHHPQPSTVLLLLLFLWW</sequence>
<gene>
    <name evidence="1" type="ORF">ACAOBT_LOCUS3086</name>
</gene>
<dbReference type="Proteomes" id="UP001152888">
    <property type="component" value="Unassembled WGS sequence"/>
</dbReference>
<accession>A0A9P0JQI5</accession>
<comment type="caution">
    <text evidence="1">The sequence shown here is derived from an EMBL/GenBank/DDBJ whole genome shotgun (WGS) entry which is preliminary data.</text>
</comment>
<reference evidence="1" key="1">
    <citation type="submission" date="2022-03" db="EMBL/GenBank/DDBJ databases">
        <authorList>
            <person name="Sayadi A."/>
        </authorList>
    </citation>
    <scope>NUCLEOTIDE SEQUENCE</scope>
</reference>
<organism evidence="1 2">
    <name type="scientific">Acanthoscelides obtectus</name>
    <name type="common">Bean weevil</name>
    <name type="synonym">Bruchus obtectus</name>
    <dbReference type="NCBI Taxonomy" id="200917"/>
    <lineage>
        <taxon>Eukaryota</taxon>
        <taxon>Metazoa</taxon>
        <taxon>Ecdysozoa</taxon>
        <taxon>Arthropoda</taxon>
        <taxon>Hexapoda</taxon>
        <taxon>Insecta</taxon>
        <taxon>Pterygota</taxon>
        <taxon>Neoptera</taxon>
        <taxon>Endopterygota</taxon>
        <taxon>Coleoptera</taxon>
        <taxon>Polyphaga</taxon>
        <taxon>Cucujiformia</taxon>
        <taxon>Chrysomeloidea</taxon>
        <taxon>Chrysomelidae</taxon>
        <taxon>Bruchinae</taxon>
        <taxon>Bruchini</taxon>
        <taxon>Acanthoscelides</taxon>
    </lineage>
</organism>
<name>A0A9P0JQI5_ACAOB</name>
<protein>
    <submittedName>
        <fullName evidence="1">Uncharacterized protein</fullName>
    </submittedName>
</protein>